<dbReference type="Gene3D" id="1.10.10.10">
    <property type="entry name" value="Winged helix-like DNA-binding domain superfamily/Winged helix DNA-binding domain"/>
    <property type="match status" value="1"/>
</dbReference>
<evidence type="ECO:0000256" key="2">
    <source>
        <dbReference type="ARBA" id="ARBA00023015"/>
    </source>
</evidence>
<dbReference type="AlphaFoldDB" id="A0A1R4B3X9"/>
<evidence type="ECO:0000259" key="5">
    <source>
        <dbReference type="PROSITE" id="PS50931"/>
    </source>
</evidence>
<feature type="domain" description="HTH lysR-type" evidence="5">
    <location>
        <begin position="10"/>
        <end position="67"/>
    </location>
</feature>
<dbReference type="GO" id="GO:0006351">
    <property type="term" value="P:DNA-templated transcription"/>
    <property type="evidence" value="ECO:0007669"/>
    <property type="project" value="TreeGrafter"/>
</dbReference>
<dbReference type="InterPro" id="IPR036388">
    <property type="entry name" value="WH-like_DNA-bd_sf"/>
</dbReference>
<dbReference type="Proteomes" id="UP000189475">
    <property type="component" value="Unassembled WGS sequence"/>
</dbReference>
<dbReference type="OrthoDB" id="6183733at2"/>
<dbReference type="InterPro" id="IPR005119">
    <property type="entry name" value="LysR_subst-bd"/>
</dbReference>
<dbReference type="CDD" id="cd08422">
    <property type="entry name" value="PBP2_CrgA_like"/>
    <property type="match status" value="1"/>
</dbReference>
<protein>
    <submittedName>
        <fullName evidence="6">HTH-type transcriptional regulator DmlR</fullName>
    </submittedName>
</protein>
<dbReference type="RefSeq" id="WP_077313956.1">
    <property type="nucleotide sequence ID" value="NZ_AP024887.1"/>
</dbReference>
<dbReference type="SUPFAM" id="SSF53850">
    <property type="entry name" value="Periplasmic binding protein-like II"/>
    <property type="match status" value="1"/>
</dbReference>
<dbReference type="PANTHER" id="PTHR30537">
    <property type="entry name" value="HTH-TYPE TRANSCRIPTIONAL REGULATOR"/>
    <property type="match status" value="1"/>
</dbReference>
<sequence length="310" mass="35522">MNIKKTSGIDRVTLLQTWVRIVESGSLTLAAQQLETTQPTISRRLQSLELALNCKLLLRTTHQLKLTEEGESCYQYAKTLLNNWGELEEVVGKSISNTFKRNLRVKAPHAFGQRQLIQPIINYLNKNNGVHVEWILSDKKVDFLSDNFDCAIHVGEVNEANVVAKLIAYVPRIIVATPEFLDEMKETPKINNISNWPWIALSNYYKESIILKNSETEESKNLNITPLITTDNIFSAQEFVLSHLGIASLSTWIVEPHLRSGHLIQLLPNWREDAIPMYIVYPYANYYPKRLINFIDIMKDSISDVLNINK</sequence>
<reference evidence="6 7" key="1">
    <citation type="submission" date="2017-02" db="EMBL/GenBank/DDBJ databases">
        <authorList>
            <person name="Peterson S.W."/>
        </authorList>
    </citation>
    <scope>NUCLEOTIDE SEQUENCE [LARGE SCALE GENOMIC DNA]</scope>
    <source>
        <strain evidence="6 7">CECT 9027</strain>
    </source>
</reference>
<dbReference type="InterPro" id="IPR000847">
    <property type="entry name" value="LysR_HTH_N"/>
</dbReference>
<dbReference type="PRINTS" id="PR00039">
    <property type="entry name" value="HTHLYSR"/>
</dbReference>
<comment type="similarity">
    <text evidence="1">Belongs to the LysR transcriptional regulatory family.</text>
</comment>
<name>A0A1R4B3X9_9VIBR</name>
<dbReference type="SUPFAM" id="SSF46785">
    <property type="entry name" value="Winged helix' DNA-binding domain"/>
    <property type="match status" value="1"/>
</dbReference>
<dbReference type="Pfam" id="PF03466">
    <property type="entry name" value="LysR_substrate"/>
    <property type="match status" value="1"/>
</dbReference>
<dbReference type="GO" id="GO:0043565">
    <property type="term" value="F:sequence-specific DNA binding"/>
    <property type="evidence" value="ECO:0007669"/>
    <property type="project" value="TreeGrafter"/>
</dbReference>
<dbReference type="STRING" id="1918946.VPAL9027_01593"/>
<dbReference type="PROSITE" id="PS50931">
    <property type="entry name" value="HTH_LYSR"/>
    <property type="match status" value="1"/>
</dbReference>
<dbReference type="InterPro" id="IPR058163">
    <property type="entry name" value="LysR-type_TF_proteobact-type"/>
</dbReference>
<gene>
    <name evidence="6" type="primary">dmlR_6</name>
    <name evidence="6" type="ORF">VPAL9027_01593</name>
</gene>
<proteinExistence type="inferred from homology"/>
<dbReference type="PANTHER" id="PTHR30537:SF5">
    <property type="entry name" value="HTH-TYPE TRANSCRIPTIONAL ACTIVATOR TTDR-RELATED"/>
    <property type="match status" value="1"/>
</dbReference>
<keyword evidence="3" id="KW-0238">DNA-binding</keyword>
<keyword evidence="2" id="KW-0805">Transcription regulation</keyword>
<evidence type="ECO:0000313" key="6">
    <source>
        <dbReference type="EMBL" id="SJL83616.1"/>
    </source>
</evidence>
<dbReference type="EMBL" id="FUFT01000004">
    <property type="protein sequence ID" value="SJL83616.1"/>
    <property type="molecule type" value="Genomic_DNA"/>
</dbReference>
<evidence type="ECO:0000256" key="1">
    <source>
        <dbReference type="ARBA" id="ARBA00009437"/>
    </source>
</evidence>
<accession>A0A1R4B3X9</accession>
<evidence type="ECO:0000313" key="7">
    <source>
        <dbReference type="Proteomes" id="UP000189475"/>
    </source>
</evidence>
<dbReference type="InterPro" id="IPR036390">
    <property type="entry name" value="WH_DNA-bd_sf"/>
</dbReference>
<dbReference type="GO" id="GO:0003700">
    <property type="term" value="F:DNA-binding transcription factor activity"/>
    <property type="evidence" value="ECO:0007669"/>
    <property type="project" value="InterPro"/>
</dbReference>
<keyword evidence="7" id="KW-1185">Reference proteome</keyword>
<evidence type="ECO:0000256" key="4">
    <source>
        <dbReference type="ARBA" id="ARBA00023163"/>
    </source>
</evidence>
<keyword evidence="4" id="KW-0804">Transcription</keyword>
<evidence type="ECO:0000256" key="3">
    <source>
        <dbReference type="ARBA" id="ARBA00023125"/>
    </source>
</evidence>
<organism evidence="6 7">
    <name type="scientific">Vibrio palustris</name>
    <dbReference type="NCBI Taxonomy" id="1918946"/>
    <lineage>
        <taxon>Bacteria</taxon>
        <taxon>Pseudomonadati</taxon>
        <taxon>Pseudomonadota</taxon>
        <taxon>Gammaproteobacteria</taxon>
        <taxon>Vibrionales</taxon>
        <taxon>Vibrionaceae</taxon>
        <taxon>Vibrio</taxon>
    </lineage>
</organism>
<dbReference type="FunFam" id="1.10.10.10:FF:000001">
    <property type="entry name" value="LysR family transcriptional regulator"/>
    <property type="match status" value="1"/>
</dbReference>
<dbReference type="Pfam" id="PF00126">
    <property type="entry name" value="HTH_1"/>
    <property type="match status" value="1"/>
</dbReference>
<dbReference type="Gene3D" id="3.40.190.290">
    <property type="match status" value="1"/>
</dbReference>